<sequence>MDEYSDSEPTATATRGLKPAMAATTTACLVVFKGNVEAKQEARKADSGWAADLQVWLYRLGLVWGDLSPKDKDKEGLAEEEKGSLPANGTLALHAAAVLEPPSEPGARRLWP</sequence>
<gene>
    <name evidence="1" type="ORF">F53441_8362</name>
</gene>
<name>A0A8H4NXF5_9HYPO</name>
<accession>A0A8H4NXF5</accession>
<organism evidence="1 2">
    <name type="scientific">Fusarium austroafricanum</name>
    <dbReference type="NCBI Taxonomy" id="2364996"/>
    <lineage>
        <taxon>Eukaryota</taxon>
        <taxon>Fungi</taxon>
        <taxon>Dikarya</taxon>
        <taxon>Ascomycota</taxon>
        <taxon>Pezizomycotina</taxon>
        <taxon>Sordariomycetes</taxon>
        <taxon>Hypocreomycetidae</taxon>
        <taxon>Hypocreales</taxon>
        <taxon>Nectriaceae</taxon>
        <taxon>Fusarium</taxon>
        <taxon>Fusarium concolor species complex</taxon>
    </lineage>
</organism>
<dbReference type="AlphaFoldDB" id="A0A8H4NXF5"/>
<dbReference type="EMBL" id="JAADJG010000354">
    <property type="protein sequence ID" value="KAF4448201.1"/>
    <property type="molecule type" value="Genomic_DNA"/>
</dbReference>
<protein>
    <submittedName>
        <fullName evidence="1">Uncharacterized protein</fullName>
    </submittedName>
</protein>
<dbReference type="Proteomes" id="UP000605986">
    <property type="component" value="Unassembled WGS sequence"/>
</dbReference>
<evidence type="ECO:0000313" key="1">
    <source>
        <dbReference type="EMBL" id="KAF4448201.1"/>
    </source>
</evidence>
<evidence type="ECO:0000313" key="2">
    <source>
        <dbReference type="Proteomes" id="UP000605986"/>
    </source>
</evidence>
<proteinExistence type="predicted"/>
<reference evidence="1" key="1">
    <citation type="submission" date="2020-01" db="EMBL/GenBank/DDBJ databases">
        <title>Identification and distribution of gene clusters putatively required for synthesis of sphingolipid metabolism inhibitors in phylogenetically diverse species of the filamentous fungus Fusarium.</title>
        <authorList>
            <person name="Kim H.-S."/>
            <person name="Busman M."/>
            <person name="Brown D.W."/>
            <person name="Divon H."/>
            <person name="Uhlig S."/>
            <person name="Proctor R.H."/>
        </authorList>
    </citation>
    <scope>NUCLEOTIDE SEQUENCE</scope>
    <source>
        <strain evidence="1">NRRL 53441</strain>
    </source>
</reference>
<keyword evidence="2" id="KW-1185">Reference proteome</keyword>
<comment type="caution">
    <text evidence="1">The sequence shown here is derived from an EMBL/GenBank/DDBJ whole genome shotgun (WGS) entry which is preliminary data.</text>
</comment>